<gene>
    <name evidence="1" type="ORF">NCTC9128_00536</name>
</gene>
<accession>A0A2X3BYU2</accession>
<dbReference type="EMBL" id="UAWN01000002">
    <property type="protein sequence ID" value="SQC05951.1"/>
    <property type="molecule type" value="Genomic_DNA"/>
</dbReference>
<dbReference type="AlphaFoldDB" id="A0A2X3BYU2"/>
<evidence type="ECO:0000313" key="2">
    <source>
        <dbReference type="Proteomes" id="UP000251088"/>
    </source>
</evidence>
<proteinExistence type="predicted"/>
<organism evidence="1 2">
    <name type="scientific">Klebsiella pneumoniae</name>
    <dbReference type="NCBI Taxonomy" id="573"/>
    <lineage>
        <taxon>Bacteria</taxon>
        <taxon>Pseudomonadati</taxon>
        <taxon>Pseudomonadota</taxon>
        <taxon>Gammaproteobacteria</taxon>
        <taxon>Enterobacterales</taxon>
        <taxon>Enterobacteriaceae</taxon>
        <taxon>Klebsiella/Raoultella group</taxon>
        <taxon>Klebsiella</taxon>
        <taxon>Klebsiella pneumoniae complex</taxon>
    </lineage>
</organism>
<dbReference type="Proteomes" id="UP000251088">
    <property type="component" value="Unassembled WGS sequence"/>
</dbReference>
<name>A0A2X3BYU2_KLEPN</name>
<dbReference type="SUPFAM" id="SSF51905">
    <property type="entry name" value="FAD/NAD(P)-binding domain"/>
    <property type="match status" value="1"/>
</dbReference>
<protein>
    <submittedName>
        <fullName evidence="1">Thioredoxin reductase</fullName>
    </submittedName>
</protein>
<dbReference type="Gene3D" id="3.50.50.60">
    <property type="entry name" value="FAD/NAD(P)-binding domain"/>
    <property type="match status" value="1"/>
</dbReference>
<reference evidence="1 2" key="1">
    <citation type="submission" date="2018-06" db="EMBL/GenBank/DDBJ databases">
        <authorList>
            <consortium name="Pathogen Informatics"/>
            <person name="Doyle S."/>
        </authorList>
    </citation>
    <scope>NUCLEOTIDE SEQUENCE [LARGE SCALE GENOMIC DNA]</scope>
    <source>
        <strain evidence="1 2">NCTC9128</strain>
    </source>
</reference>
<evidence type="ECO:0000313" key="1">
    <source>
        <dbReference type="EMBL" id="SQC05951.1"/>
    </source>
</evidence>
<dbReference type="InterPro" id="IPR036188">
    <property type="entry name" value="FAD/NAD-bd_sf"/>
</dbReference>
<sequence length="177" mass="19906">MLTRSAPWSANHISDPSLSLSPYTRERLNRVMNHRLFEIYEDADVCEVIRMPGPGSSYKVHTTNGRAWATDEVPVLATGFQCGGGARQLAAFFEWNDDGYPVLTDEDCSTLFPGLYLVGPHVRHAGNIYCFIYKFRQRFPVVAESITRHLGLSSEGLRDWWILPSEPDCCADDDCAC</sequence>
<dbReference type="Pfam" id="PF13738">
    <property type="entry name" value="Pyr_redox_3"/>
    <property type="match status" value="1"/>
</dbReference>